<dbReference type="EMBL" id="CM047748">
    <property type="protein sequence ID" value="KAJ0013953.1"/>
    <property type="molecule type" value="Genomic_DNA"/>
</dbReference>
<gene>
    <name evidence="1" type="ORF">Pint_21286</name>
</gene>
<evidence type="ECO:0000313" key="1">
    <source>
        <dbReference type="EMBL" id="KAJ0013953.1"/>
    </source>
</evidence>
<comment type="caution">
    <text evidence="1">The sequence shown here is derived from an EMBL/GenBank/DDBJ whole genome shotgun (WGS) entry which is preliminary data.</text>
</comment>
<keyword evidence="2" id="KW-1185">Reference proteome</keyword>
<name>A0ACC0XCE4_9ROSI</name>
<reference evidence="2" key="1">
    <citation type="journal article" date="2023" name="G3 (Bethesda)">
        <title>Genome assembly and association tests identify interacting loci associated with vigor, precocity, and sex in interspecific pistachio rootstocks.</title>
        <authorList>
            <person name="Palmer W."/>
            <person name="Jacygrad E."/>
            <person name="Sagayaradj S."/>
            <person name="Cavanaugh K."/>
            <person name="Han R."/>
            <person name="Bertier L."/>
            <person name="Beede B."/>
            <person name="Kafkas S."/>
            <person name="Golino D."/>
            <person name="Preece J."/>
            <person name="Michelmore R."/>
        </authorList>
    </citation>
    <scope>NUCLEOTIDE SEQUENCE [LARGE SCALE GENOMIC DNA]</scope>
</reference>
<proteinExistence type="predicted"/>
<dbReference type="Proteomes" id="UP001163603">
    <property type="component" value="Chromosome 13"/>
</dbReference>
<protein>
    <submittedName>
        <fullName evidence="1">Uncharacterized protein</fullName>
    </submittedName>
</protein>
<evidence type="ECO:0000313" key="2">
    <source>
        <dbReference type="Proteomes" id="UP001163603"/>
    </source>
</evidence>
<sequence length="263" mass="29334">MPERDVRAWTILLSGFSRGGCGNRVLDLFREMQAEGVCANKFTLSSVLKCCSSLCEVRLGKEVHGWILRNGVDLDVVLENSVLDLYVKCQAFEYAIRLFERMEDRDSVSWNIMIGAYLHIGDVERSVALFERSPEKDVASWNTIIDGLMKKGFERTAVELLGRMISSGLSFNKVTFSIALNLVSALCNVELGRQIHSRVLTFGVQDDGFIRNSLIDLYCKCGEMEKASLVFGKSYPESARIQNSKTSCEAEVVSWSSIVSGAE</sequence>
<accession>A0ACC0XCE4</accession>
<organism evidence="1 2">
    <name type="scientific">Pistacia integerrima</name>
    <dbReference type="NCBI Taxonomy" id="434235"/>
    <lineage>
        <taxon>Eukaryota</taxon>
        <taxon>Viridiplantae</taxon>
        <taxon>Streptophyta</taxon>
        <taxon>Embryophyta</taxon>
        <taxon>Tracheophyta</taxon>
        <taxon>Spermatophyta</taxon>
        <taxon>Magnoliopsida</taxon>
        <taxon>eudicotyledons</taxon>
        <taxon>Gunneridae</taxon>
        <taxon>Pentapetalae</taxon>
        <taxon>rosids</taxon>
        <taxon>malvids</taxon>
        <taxon>Sapindales</taxon>
        <taxon>Anacardiaceae</taxon>
        <taxon>Pistacia</taxon>
    </lineage>
</organism>